<dbReference type="Proteomes" id="UP000510886">
    <property type="component" value="Chromosome"/>
</dbReference>
<dbReference type="RefSeq" id="WP_180848965.1">
    <property type="nucleotide sequence ID" value="NZ_CP047418.1"/>
</dbReference>
<dbReference type="GO" id="GO:0005886">
    <property type="term" value="C:plasma membrane"/>
    <property type="evidence" value="ECO:0007669"/>
    <property type="project" value="TreeGrafter"/>
</dbReference>
<evidence type="ECO:0000313" key="2">
    <source>
        <dbReference type="EMBL" id="QLL77163.1"/>
    </source>
</evidence>
<dbReference type="AlphaFoldDB" id="A0A7H9EHJ7"/>
<dbReference type="PANTHER" id="PTHR45138:SF9">
    <property type="entry name" value="DIGUANYLATE CYCLASE DGCM-RELATED"/>
    <property type="match status" value="1"/>
</dbReference>
<gene>
    <name evidence="2" type="ORF">GTO87_00020</name>
</gene>
<dbReference type="GO" id="GO:0043709">
    <property type="term" value="P:cell adhesion involved in single-species biofilm formation"/>
    <property type="evidence" value="ECO:0007669"/>
    <property type="project" value="TreeGrafter"/>
</dbReference>
<evidence type="ECO:0000259" key="1">
    <source>
        <dbReference type="PROSITE" id="PS50887"/>
    </source>
</evidence>
<dbReference type="PANTHER" id="PTHR45138">
    <property type="entry name" value="REGULATORY COMPONENTS OF SENSORY TRANSDUCTION SYSTEM"/>
    <property type="match status" value="1"/>
</dbReference>
<organism evidence="2 3">
    <name type="scientific">Ligilactobacillus saerimneri</name>
    <dbReference type="NCBI Taxonomy" id="228229"/>
    <lineage>
        <taxon>Bacteria</taxon>
        <taxon>Bacillati</taxon>
        <taxon>Bacillota</taxon>
        <taxon>Bacilli</taxon>
        <taxon>Lactobacillales</taxon>
        <taxon>Lactobacillaceae</taxon>
        <taxon>Ligilactobacillus</taxon>
    </lineage>
</organism>
<dbReference type="GO" id="GO:0052621">
    <property type="term" value="F:diguanylate cyclase activity"/>
    <property type="evidence" value="ECO:0007669"/>
    <property type="project" value="TreeGrafter"/>
</dbReference>
<dbReference type="GO" id="GO:1902201">
    <property type="term" value="P:negative regulation of bacterial-type flagellum-dependent cell motility"/>
    <property type="evidence" value="ECO:0007669"/>
    <property type="project" value="TreeGrafter"/>
</dbReference>
<dbReference type="SUPFAM" id="SSF55073">
    <property type="entry name" value="Nucleotide cyclase"/>
    <property type="match status" value="1"/>
</dbReference>
<dbReference type="CDD" id="cd01949">
    <property type="entry name" value="GGDEF"/>
    <property type="match status" value="1"/>
</dbReference>
<dbReference type="EMBL" id="CP047418">
    <property type="protein sequence ID" value="QLL77163.1"/>
    <property type="molecule type" value="Genomic_DNA"/>
</dbReference>
<proteinExistence type="predicted"/>
<accession>A0A7H9EHJ7</accession>
<dbReference type="InterPro" id="IPR000160">
    <property type="entry name" value="GGDEF_dom"/>
</dbReference>
<feature type="domain" description="GGDEF" evidence="1">
    <location>
        <begin position="100"/>
        <end position="240"/>
    </location>
</feature>
<dbReference type="Gene3D" id="3.30.70.270">
    <property type="match status" value="1"/>
</dbReference>
<dbReference type="KEGG" id="lsw:GTO87_00020"/>
<dbReference type="PROSITE" id="PS50887">
    <property type="entry name" value="GGDEF"/>
    <property type="match status" value="1"/>
</dbReference>
<dbReference type="SMART" id="SM00267">
    <property type="entry name" value="GGDEF"/>
    <property type="match status" value="1"/>
</dbReference>
<protein>
    <submittedName>
        <fullName evidence="2">Diguanylate cyclase</fullName>
    </submittedName>
</protein>
<dbReference type="NCBIfam" id="TIGR00254">
    <property type="entry name" value="GGDEF"/>
    <property type="match status" value="1"/>
</dbReference>
<dbReference type="InterPro" id="IPR043128">
    <property type="entry name" value="Rev_trsase/Diguanyl_cyclase"/>
</dbReference>
<name>A0A7H9EHJ7_9LACO</name>
<evidence type="ECO:0000313" key="3">
    <source>
        <dbReference type="Proteomes" id="UP000510886"/>
    </source>
</evidence>
<dbReference type="InterPro" id="IPR050469">
    <property type="entry name" value="Diguanylate_Cyclase"/>
</dbReference>
<reference evidence="2 3" key="1">
    <citation type="submission" date="2020-01" db="EMBL/GenBank/DDBJ databases">
        <title>Complete and circular genome sequences of six lactobacillus isolates from horses.</title>
        <authorList>
            <person name="Hassan H.M."/>
        </authorList>
    </citation>
    <scope>NUCLEOTIDE SEQUENCE [LARGE SCALE GENOMIC DNA]</scope>
    <source>
        <strain evidence="2 3">1A</strain>
    </source>
</reference>
<sequence>MVSGILVINIMLSFAYGVLRQWEDSIYFMSYTFNPSEFISLCCRTMVLLLAYYNFFLREELENINEYNLVYWQSRYDELTGLGNYRSMLDYAEKEFSVSTTGVICVVDMDHFKRANDQWGHESGNRALKIFADYLLTSWHQVFEGEARVFRYGGEEFCILIKDIDDSEFDKVIQKIRYYQYQFMQLPIYIHRDHMLSLTFSVGVAQWHEGDNLKSTFERVDEALYVAKNSGRSQVRVYSDIVGKIKNENLERKAE</sequence>
<dbReference type="InterPro" id="IPR029787">
    <property type="entry name" value="Nucleotide_cyclase"/>
</dbReference>
<dbReference type="Pfam" id="PF00990">
    <property type="entry name" value="GGDEF"/>
    <property type="match status" value="1"/>
</dbReference>